<dbReference type="AlphaFoldDB" id="A0A1I1Y5W2"/>
<keyword evidence="8" id="KW-0472">Membrane</keyword>
<dbReference type="GO" id="GO:0005886">
    <property type="term" value="C:plasma membrane"/>
    <property type="evidence" value="ECO:0007669"/>
    <property type="project" value="UniProtKB-SubCell"/>
</dbReference>
<dbReference type="Pfam" id="PF01706">
    <property type="entry name" value="FliG_C"/>
    <property type="match status" value="1"/>
</dbReference>
<accession>A0A1I1Y5W2</accession>
<name>A0A1I1Y5W2_9RHOB</name>
<dbReference type="EMBL" id="FOMS01000006">
    <property type="protein sequence ID" value="SFE14809.1"/>
    <property type="molecule type" value="Genomic_DNA"/>
</dbReference>
<dbReference type="RefSeq" id="WP_149756105.1">
    <property type="nucleotide sequence ID" value="NZ_FOMS01000006.1"/>
</dbReference>
<evidence type="ECO:0000256" key="9">
    <source>
        <dbReference type="ARBA" id="ARBA00023143"/>
    </source>
</evidence>
<dbReference type="InterPro" id="IPR032779">
    <property type="entry name" value="FliG_M"/>
</dbReference>
<dbReference type="GO" id="GO:0009425">
    <property type="term" value="C:bacterial-type flagellum basal body"/>
    <property type="evidence" value="ECO:0007669"/>
    <property type="project" value="UniProtKB-SubCell"/>
</dbReference>
<protein>
    <recommendedName>
        <fullName evidence="4">Flagellar motor switch protein FliG</fullName>
    </recommendedName>
</protein>
<keyword evidence="15" id="KW-1185">Reference proteome</keyword>
<dbReference type="Gene3D" id="1.10.220.30">
    <property type="match status" value="3"/>
</dbReference>
<evidence type="ECO:0000259" key="13">
    <source>
        <dbReference type="Pfam" id="PF14842"/>
    </source>
</evidence>
<sequence>MTALRPFAALPRPVAGRPDSLTRKAKAAIIVQFILNEGADVPLSSLPEELQEELTVELGNMRYVDRATLDQVIEEFTEELESVGLSFPGGVAGALDRLDGKISAHTARRLRKEAGVRQLGDPWERIGNLPVDKIAEMVTSESIEIAAVLMTKINVTKAAQVLGKLPGPLARRITYAVSKTSAITPETVDRIGLALAAQIEAEPPRAFSSTSVDRVGAILNYSADRIRDDVLEGLEETDKDFAEAVRKAIFTFANIPERVSAADVPKISREVDNDTLVTALAGARSEELAPAVDFLLDNMSKRVAASLREEVGDRPVPRAKDAEEAQRAVIDAIRNLVNVGEIKLVEPEEE</sequence>
<dbReference type="OrthoDB" id="7616820at2"/>
<evidence type="ECO:0000256" key="8">
    <source>
        <dbReference type="ARBA" id="ARBA00023136"/>
    </source>
</evidence>
<reference evidence="14 15" key="1">
    <citation type="submission" date="2016-10" db="EMBL/GenBank/DDBJ databases">
        <authorList>
            <person name="Varghese N."/>
            <person name="Submissions S."/>
        </authorList>
    </citation>
    <scope>NUCLEOTIDE SEQUENCE [LARGE SCALE GENOMIC DNA]</scope>
    <source>
        <strain evidence="15">YIM D21,KCTC 23444,ACCC 10710</strain>
    </source>
</reference>
<keyword evidence="14" id="KW-0966">Cell projection</keyword>
<dbReference type="Proteomes" id="UP000325289">
    <property type="component" value="Unassembled WGS sequence"/>
</dbReference>
<dbReference type="PRINTS" id="PR00954">
    <property type="entry name" value="FLGMOTORFLIG"/>
</dbReference>
<evidence type="ECO:0000256" key="2">
    <source>
        <dbReference type="ARBA" id="ARBA00004413"/>
    </source>
</evidence>
<feature type="domain" description="Flagellar motor switch protein FliG C-terminal" evidence="11">
    <location>
        <begin position="232"/>
        <end position="344"/>
    </location>
</feature>
<evidence type="ECO:0000256" key="10">
    <source>
        <dbReference type="ARBA" id="ARBA00025598"/>
    </source>
</evidence>
<keyword evidence="14" id="KW-0969">Cilium</keyword>
<dbReference type="InterPro" id="IPR000090">
    <property type="entry name" value="Flg_Motor_Flig"/>
</dbReference>
<dbReference type="InterPro" id="IPR028263">
    <property type="entry name" value="FliG_N"/>
</dbReference>
<dbReference type="PANTHER" id="PTHR30534:SF0">
    <property type="entry name" value="FLAGELLAR MOTOR SWITCH PROTEIN FLIG"/>
    <property type="match status" value="1"/>
</dbReference>
<dbReference type="GO" id="GO:0003774">
    <property type="term" value="F:cytoskeletal motor activity"/>
    <property type="evidence" value="ECO:0007669"/>
    <property type="project" value="InterPro"/>
</dbReference>
<evidence type="ECO:0000256" key="3">
    <source>
        <dbReference type="ARBA" id="ARBA00010299"/>
    </source>
</evidence>
<organism evidence="14 15">
    <name type="scientific">Roseivivax sediminis</name>
    <dbReference type="NCBI Taxonomy" id="936889"/>
    <lineage>
        <taxon>Bacteria</taxon>
        <taxon>Pseudomonadati</taxon>
        <taxon>Pseudomonadota</taxon>
        <taxon>Alphaproteobacteria</taxon>
        <taxon>Rhodobacterales</taxon>
        <taxon>Roseobacteraceae</taxon>
        <taxon>Roseivivax</taxon>
    </lineage>
</organism>
<evidence type="ECO:0000256" key="1">
    <source>
        <dbReference type="ARBA" id="ARBA00004117"/>
    </source>
</evidence>
<evidence type="ECO:0000313" key="14">
    <source>
        <dbReference type="EMBL" id="SFE14809.1"/>
    </source>
</evidence>
<dbReference type="GO" id="GO:0006935">
    <property type="term" value="P:chemotaxis"/>
    <property type="evidence" value="ECO:0007669"/>
    <property type="project" value="UniProtKB-KW"/>
</dbReference>
<dbReference type="PANTHER" id="PTHR30534">
    <property type="entry name" value="FLAGELLAR MOTOR SWITCH PROTEIN FLIG"/>
    <property type="match status" value="1"/>
</dbReference>
<evidence type="ECO:0000259" key="12">
    <source>
        <dbReference type="Pfam" id="PF14841"/>
    </source>
</evidence>
<keyword evidence="5" id="KW-1003">Cell membrane</keyword>
<feature type="domain" description="Flagellar motor switch protein FliG middle" evidence="12">
    <location>
        <begin position="133"/>
        <end position="201"/>
    </location>
</feature>
<proteinExistence type="inferred from homology"/>
<feature type="domain" description="Flagellar motor switch protein FliG N-terminal" evidence="13">
    <location>
        <begin position="21"/>
        <end position="122"/>
    </location>
</feature>
<keyword evidence="9" id="KW-0975">Bacterial flagellum</keyword>
<keyword evidence="7" id="KW-0283">Flagellar rotation</keyword>
<dbReference type="Pfam" id="PF14841">
    <property type="entry name" value="FliG_M"/>
    <property type="match status" value="1"/>
</dbReference>
<comment type="function">
    <text evidence="10">FliG is one of three proteins (FliG, FliN, FliM) that forms the rotor-mounted switch complex (C ring), located at the base of the basal body. This complex interacts with the CheY and CheZ chemotaxis proteins, in addition to contacting components of the motor that determine the direction of flagellar rotation.</text>
</comment>
<keyword evidence="14" id="KW-0282">Flagellum</keyword>
<evidence type="ECO:0000256" key="6">
    <source>
        <dbReference type="ARBA" id="ARBA00022500"/>
    </source>
</evidence>
<keyword evidence="6" id="KW-0145">Chemotaxis</keyword>
<evidence type="ECO:0000313" key="15">
    <source>
        <dbReference type="Proteomes" id="UP000325289"/>
    </source>
</evidence>
<evidence type="ECO:0000259" key="11">
    <source>
        <dbReference type="Pfam" id="PF01706"/>
    </source>
</evidence>
<dbReference type="InterPro" id="IPR011002">
    <property type="entry name" value="FliG_a-hlx"/>
</dbReference>
<dbReference type="InterPro" id="IPR023087">
    <property type="entry name" value="Flg_Motor_Flig_C"/>
</dbReference>
<dbReference type="SUPFAM" id="SSF48029">
    <property type="entry name" value="FliG"/>
    <property type="match status" value="2"/>
</dbReference>
<evidence type="ECO:0000256" key="7">
    <source>
        <dbReference type="ARBA" id="ARBA00022779"/>
    </source>
</evidence>
<dbReference type="GO" id="GO:0071973">
    <property type="term" value="P:bacterial-type flagellum-dependent cell motility"/>
    <property type="evidence" value="ECO:0007669"/>
    <property type="project" value="InterPro"/>
</dbReference>
<evidence type="ECO:0000256" key="4">
    <source>
        <dbReference type="ARBA" id="ARBA00021870"/>
    </source>
</evidence>
<evidence type="ECO:0000256" key="5">
    <source>
        <dbReference type="ARBA" id="ARBA00022475"/>
    </source>
</evidence>
<comment type="subcellular location">
    <subcellularLocation>
        <location evidence="1">Bacterial flagellum basal body</location>
    </subcellularLocation>
    <subcellularLocation>
        <location evidence="2">Cell membrane</location>
        <topology evidence="2">Peripheral membrane protein</topology>
        <orientation evidence="2">Cytoplasmic side</orientation>
    </subcellularLocation>
</comment>
<dbReference type="Pfam" id="PF14842">
    <property type="entry name" value="FliG_N"/>
    <property type="match status" value="1"/>
</dbReference>
<comment type="similarity">
    <text evidence="3">Belongs to the FliG family.</text>
</comment>
<gene>
    <name evidence="14" type="ORF">SAMN04515678_106296</name>
</gene>